<dbReference type="PANTHER" id="PTHR30024">
    <property type="entry name" value="ALIPHATIC SULFONATES-BINDING PROTEIN-RELATED"/>
    <property type="match status" value="1"/>
</dbReference>
<evidence type="ECO:0000256" key="2">
    <source>
        <dbReference type="ARBA" id="ARBA00010742"/>
    </source>
</evidence>
<evidence type="ECO:0000256" key="3">
    <source>
        <dbReference type="ARBA" id="ARBA00022729"/>
    </source>
</evidence>
<dbReference type="RefSeq" id="WP_066077613.1">
    <property type="nucleotide sequence ID" value="NZ_FRDK01000006.1"/>
</dbReference>
<gene>
    <name evidence="5" type="ORF">FBFR_04605</name>
</gene>
<sequence>MTTIKIAGVPEHFNLPWHLSMENGDFEKENIDLQWTDVPEGTGKMCQMLRDGQTDVAVILTEGIVKDIIAGNPSKIVQVYVESPLIWGIHVAANSGYKKLADLENTTVAISRLGSGSQLMAYVNAGNQGWETENLQFKIVNTIDGAVEALTNGTADYFMWERFMTKPLVDKGAFRRLEDCPTPWPCFVIAVRNEILEKRPEIISKIIKIINSATKEFKDIPSIEKTLALKYHQKIEDIEEWLSLTRWSQNTFSEIMLNKVQNQLFQLKIIEKKGTFEDIVRTV</sequence>
<dbReference type="Proteomes" id="UP000077164">
    <property type="component" value="Unassembled WGS sequence"/>
</dbReference>
<keyword evidence="3" id="KW-0732">Signal</keyword>
<dbReference type="STRING" id="249352.SAMN05444395_106192"/>
<dbReference type="OrthoDB" id="6191474at2"/>
<dbReference type="PANTHER" id="PTHR30024:SF47">
    <property type="entry name" value="TAURINE-BINDING PERIPLASMIC PROTEIN"/>
    <property type="match status" value="1"/>
</dbReference>
<keyword evidence="6" id="KW-1185">Reference proteome</keyword>
<organism evidence="5 6">
    <name type="scientific">Flavobacterium fryxellicola</name>
    <dbReference type="NCBI Taxonomy" id="249352"/>
    <lineage>
        <taxon>Bacteria</taxon>
        <taxon>Pseudomonadati</taxon>
        <taxon>Bacteroidota</taxon>
        <taxon>Flavobacteriia</taxon>
        <taxon>Flavobacteriales</taxon>
        <taxon>Flavobacteriaceae</taxon>
        <taxon>Flavobacterium</taxon>
    </lineage>
</organism>
<dbReference type="GO" id="GO:0042597">
    <property type="term" value="C:periplasmic space"/>
    <property type="evidence" value="ECO:0007669"/>
    <property type="project" value="UniProtKB-SubCell"/>
</dbReference>
<reference evidence="5 6" key="1">
    <citation type="submission" date="2016-03" db="EMBL/GenBank/DDBJ databases">
        <title>Draft genome sequence of Flavobacterium fryxellicola DSM 16209.</title>
        <authorList>
            <person name="Shin S.-K."/>
            <person name="Yi H."/>
        </authorList>
    </citation>
    <scope>NUCLEOTIDE SEQUENCE [LARGE SCALE GENOMIC DNA]</scope>
    <source>
        <strain evidence="5 6">DSM 16209</strain>
    </source>
</reference>
<evidence type="ECO:0000313" key="6">
    <source>
        <dbReference type="Proteomes" id="UP000077164"/>
    </source>
</evidence>
<dbReference type="InterPro" id="IPR054364">
    <property type="entry name" value="Ca3427-like_PBP2"/>
</dbReference>
<proteinExistence type="inferred from homology"/>
<dbReference type="CDD" id="cd13637">
    <property type="entry name" value="PBP2_Ca3427_like"/>
    <property type="match status" value="1"/>
</dbReference>
<dbReference type="SUPFAM" id="SSF53850">
    <property type="entry name" value="Periplasmic binding protein-like II"/>
    <property type="match status" value="1"/>
</dbReference>
<comment type="similarity">
    <text evidence="2">Belongs to the bacterial solute-binding protein SsuA/TauA family.</text>
</comment>
<evidence type="ECO:0000259" key="4">
    <source>
        <dbReference type="Pfam" id="PF22384"/>
    </source>
</evidence>
<dbReference type="AlphaFoldDB" id="A0A167YLL4"/>
<evidence type="ECO:0000256" key="1">
    <source>
        <dbReference type="ARBA" id="ARBA00004418"/>
    </source>
</evidence>
<dbReference type="Gene3D" id="3.40.190.10">
    <property type="entry name" value="Periplasmic binding protein-like II"/>
    <property type="match status" value="2"/>
</dbReference>
<protein>
    <submittedName>
        <fullName evidence="5">ABC transporter substrate-binding protein</fullName>
    </submittedName>
</protein>
<dbReference type="EMBL" id="LVJE01000008">
    <property type="protein sequence ID" value="OAB29553.1"/>
    <property type="molecule type" value="Genomic_DNA"/>
</dbReference>
<evidence type="ECO:0000313" key="5">
    <source>
        <dbReference type="EMBL" id="OAB29553.1"/>
    </source>
</evidence>
<comment type="subcellular location">
    <subcellularLocation>
        <location evidence="1">Periplasm</location>
    </subcellularLocation>
</comment>
<accession>A0A167YLL4</accession>
<dbReference type="Pfam" id="PF22384">
    <property type="entry name" value="PBP2_Ca3427_like"/>
    <property type="match status" value="1"/>
</dbReference>
<feature type="domain" description="Ca3427-like PBP 2" evidence="4">
    <location>
        <begin position="99"/>
        <end position="178"/>
    </location>
</feature>
<name>A0A167YLL4_9FLAO</name>
<comment type="caution">
    <text evidence="5">The sequence shown here is derived from an EMBL/GenBank/DDBJ whole genome shotgun (WGS) entry which is preliminary data.</text>
</comment>